<dbReference type="Proteomes" id="UP000634136">
    <property type="component" value="Unassembled WGS sequence"/>
</dbReference>
<evidence type="ECO:0000313" key="3">
    <source>
        <dbReference type="Proteomes" id="UP000634136"/>
    </source>
</evidence>
<dbReference type="EMBL" id="JAAIUW010000004">
    <property type="protein sequence ID" value="KAF7835328.1"/>
    <property type="molecule type" value="Genomic_DNA"/>
</dbReference>
<proteinExistence type="predicted"/>
<comment type="caution">
    <text evidence="2">The sequence shown here is derived from an EMBL/GenBank/DDBJ whole genome shotgun (WGS) entry which is preliminary data.</text>
</comment>
<accession>A0A834WZH1</accession>
<organism evidence="2 3">
    <name type="scientific">Senna tora</name>
    <dbReference type="NCBI Taxonomy" id="362788"/>
    <lineage>
        <taxon>Eukaryota</taxon>
        <taxon>Viridiplantae</taxon>
        <taxon>Streptophyta</taxon>
        <taxon>Embryophyta</taxon>
        <taxon>Tracheophyta</taxon>
        <taxon>Spermatophyta</taxon>
        <taxon>Magnoliopsida</taxon>
        <taxon>eudicotyledons</taxon>
        <taxon>Gunneridae</taxon>
        <taxon>Pentapetalae</taxon>
        <taxon>rosids</taxon>
        <taxon>fabids</taxon>
        <taxon>Fabales</taxon>
        <taxon>Fabaceae</taxon>
        <taxon>Caesalpinioideae</taxon>
        <taxon>Cassia clade</taxon>
        <taxon>Senna</taxon>
    </lineage>
</organism>
<dbReference type="AlphaFoldDB" id="A0A834WZH1"/>
<keyword evidence="3" id="KW-1185">Reference proteome</keyword>
<feature type="compositionally biased region" description="Basic and acidic residues" evidence="1">
    <location>
        <begin position="1"/>
        <end position="42"/>
    </location>
</feature>
<protein>
    <submittedName>
        <fullName evidence="2">Uncharacterized protein</fullName>
    </submittedName>
</protein>
<evidence type="ECO:0000256" key="1">
    <source>
        <dbReference type="SAM" id="MobiDB-lite"/>
    </source>
</evidence>
<sequence>MAQVEREEALKQMTENGRRQQEPSRTNQEDPRNTFFEKHQHASENYYQNPPIPRPEYIPAAPIV</sequence>
<gene>
    <name evidence="2" type="ORF">G2W53_010187</name>
</gene>
<evidence type="ECO:0000313" key="2">
    <source>
        <dbReference type="EMBL" id="KAF7835328.1"/>
    </source>
</evidence>
<reference evidence="2" key="1">
    <citation type="submission" date="2020-09" db="EMBL/GenBank/DDBJ databases">
        <title>Genome-Enabled Discovery of Anthraquinone Biosynthesis in Senna tora.</title>
        <authorList>
            <person name="Kang S.-H."/>
            <person name="Pandey R.P."/>
            <person name="Lee C.-M."/>
            <person name="Sim J.-S."/>
            <person name="Jeong J.-T."/>
            <person name="Choi B.-S."/>
            <person name="Jung M."/>
            <person name="Ginzburg D."/>
            <person name="Zhao K."/>
            <person name="Won S.Y."/>
            <person name="Oh T.-J."/>
            <person name="Yu Y."/>
            <person name="Kim N.-H."/>
            <person name="Lee O.R."/>
            <person name="Lee T.-H."/>
            <person name="Bashyal P."/>
            <person name="Kim T.-S."/>
            <person name="Lee W.-H."/>
            <person name="Kawkins C."/>
            <person name="Kim C.-K."/>
            <person name="Kim J.S."/>
            <person name="Ahn B.O."/>
            <person name="Rhee S.Y."/>
            <person name="Sohng J.K."/>
        </authorList>
    </citation>
    <scope>NUCLEOTIDE SEQUENCE</scope>
    <source>
        <tissue evidence="2">Leaf</tissue>
    </source>
</reference>
<name>A0A834WZH1_9FABA</name>
<feature type="region of interest" description="Disordered" evidence="1">
    <location>
        <begin position="1"/>
        <end position="64"/>
    </location>
</feature>